<dbReference type="OrthoDB" id="6270973at2759"/>
<comment type="caution">
    <text evidence="3">The sequence shown here is derived from an EMBL/GenBank/DDBJ whole genome shotgun (WGS) entry which is preliminary data.</text>
</comment>
<evidence type="ECO:0000256" key="2">
    <source>
        <dbReference type="SAM" id="Phobius"/>
    </source>
</evidence>
<feature type="region of interest" description="Disordered" evidence="1">
    <location>
        <begin position="289"/>
        <end position="322"/>
    </location>
</feature>
<evidence type="ECO:0000313" key="4">
    <source>
        <dbReference type="Proteomes" id="UP000822476"/>
    </source>
</evidence>
<keyword evidence="2" id="KW-0472">Membrane</keyword>
<reference evidence="3" key="1">
    <citation type="submission" date="2019-07" db="EMBL/GenBank/DDBJ databases">
        <title>Annotation for the trematode Paragonimus miyazaki's.</title>
        <authorList>
            <person name="Choi Y.-J."/>
        </authorList>
    </citation>
    <scope>NUCLEOTIDE SEQUENCE</scope>
    <source>
        <strain evidence="3">Japan</strain>
    </source>
</reference>
<protein>
    <submittedName>
        <fullName evidence="3">Uncharacterized protein</fullName>
    </submittedName>
</protein>
<organism evidence="3 4">
    <name type="scientific">Paragonimus skrjabini miyazakii</name>
    <dbReference type="NCBI Taxonomy" id="59628"/>
    <lineage>
        <taxon>Eukaryota</taxon>
        <taxon>Metazoa</taxon>
        <taxon>Spiralia</taxon>
        <taxon>Lophotrochozoa</taxon>
        <taxon>Platyhelminthes</taxon>
        <taxon>Trematoda</taxon>
        <taxon>Digenea</taxon>
        <taxon>Plagiorchiida</taxon>
        <taxon>Troglotremata</taxon>
        <taxon>Troglotrematidae</taxon>
        <taxon>Paragonimus</taxon>
    </lineage>
</organism>
<sequence length="492" mass="56922">MGKLSSLIIDPVYDSEQAFAKEFDYDLLGRPMSWTSRFWKNPLMSLRYTLETYPNEILFFTILIFLVIFFIPFAIKRLQRVHHTLKLIKRLVNEVKQLDRLDKLIQEERFKMEPDMADAIAQAAIRTYTGFIGLTTGTDKRPIPLNGEEFEVVRFVLDSEWVKTKAQKRLLRHIQEQPEIKVQHTPPVREKREYEEWSKTFSELTQTNEGVRKEDKTAGAFECTRLSCTRGSESAEGEDGDSERIPTRTTKSSVECVSPSCKRKSTSLSRISGTYGVLDDRYLREMKSESDDLITKPSRRSRRPCKRRGKLSKMAIKEQTSTTDISGWTEEYKRRLEQAMEEAHSFSRGIIGGLQRKTSLPKCVLKTCGGTVQAEEDERRRRFQSVWSPTMDAICSSLQQTEGFYPSSVIPEHLAEETGHEQNKILIEKFRFEHYFRTMTGGAMPRTLMPCLSTYTDNDDSIVGVPTLPTDPTPRRRRIKRKPKRGGKLSRW</sequence>
<dbReference type="EMBL" id="JTDE01005384">
    <property type="protein sequence ID" value="KAF7249905.1"/>
    <property type="molecule type" value="Genomic_DNA"/>
</dbReference>
<gene>
    <name evidence="3" type="ORF">EG68_09098</name>
</gene>
<feature type="region of interest" description="Disordered" evidence="1">
    <location>
        <begin position="229"/>
        <end position="253"/>
    </location>
</feature>
<feature type="region of interest" description="Disordered" evidence="1">
    <location>
        <begin position="465"/>
        <end position="492"/>
    </location>
</feature>
<feature type="compositionally biased region" description="Basic residues" evidence="1">
    <location>
        <begin position="297"/>
        <end position="311"/>
    </location>
</feature>
<feature type="compositionally biased region" description="Basic residues" evidence="1">
    <location>
        <begin position="475"/>
        <end position="492"/>
    </location>
</feature>
<keyword evidence="4" id="KW-1185">Reference proteome</keyword>
<evidence type="ECO:0000313" key="3">
    <source>
        <dbReference type="EMBL" id="KAF7249905.1"/>
    </source>
</evidence>
<feature type="transmembrane region" description="Helical" evidence="2">
    <location>
        <begin position="57"/>
        <end position="75"/>
    </location>
</feature>
<keyword evidence="2" id="KW-1133">Transmembrane helix</keyword>
<accession>A0A8S9YL93</accession>
<dbReference type="Proteomes" id="UP000822476">
    <property type="component" value="Unassembled WGS sequence"/>
</dbReference>
<keyword evidence="2" id="KW-0812">Transmembrane</keyword>
<dbReference type="AlphaFoldDB" id="A0A8S9YL93"/>
<name>A0A8S9YL93_9TREM</name>
<proteinExistence type="predicted"/>
<evidence type="ECO:0000256" key="1">
    <source>
        <dbReference type="SAM" id="MobiDB-lite"/>
    </source>
</evidence>